<feature type="region of interest" description="Disordered" evidence="1">
    <location>
        <begin position="106"/>
        <end position="125"/>
    </location>
</feature>
<accession>A0AAD3TIR2</accession>
<reference evidence="2" key="1">
    <citation type="submission" date="2023-05" db="EMBL/GenBank/DDBJ databases">
        <title>Nepenthes gracilis genome sequencing.</title>
        <authorList>
            <person name="Fukushima K."/>
        </authorList>
    </citation>
    <scope>NUCLEOTIDE SEQUENCE</scope>
    <source>
        <strain evidence="2">SING2019-196</strain>
    </source>
</reference>
<dbReference type="AlphaFoldDB" id="A0AAD3TIR2"/>
<organism evidence="2 3">
    <name type="scientific">Nepenthes gracilis</name>
    <name type="common">Slender pitcher plant</name>
    <dbReference type="NCBI Taxonomy" id="150966"/>
    <lineage>
        <taxon>Eukaryota</taxon>
        <taxon>Viridiplantae</taxon>
        <taxon>Streptophyta</taxon>
        <taxon>Embryophyta</taxon>
        <taxon>Tracheophyta</taxon>
        <taxon>Spermatophyta</taxon>
        <taxon>Magnoliopsida</taxon>
        <taxon>eudicotyledons</taxon>
        <taxon>Gunneridae</taxon>
        <taxon>Pentapetalae</taxon>
        <taxon>Caryophyllales</taxon>
        <taxon>Nepenthaceae</taxon>
        <taxon>Nepenthes</taxon>
    </lineage>
</organism>
<dbReference type="Proteomes" id="UP001279734">
    <property type="component" value="Unassembled WGS sequence"/>
</dbReference>
<dbReference type="EMBL" id="BSYO01000036">
    <property type="protein sequence ID" value="GMH29721.1"/>
    <property type="molecule type" value="Genomic_DNA"/>
</dbReference>
<evidence type="ECO:0000313" key="3">
    <source>
        <dbReference type="Proteomes" id="UP001279734"/>
    </source>
</evidence>
<comment type="caution">
    <text evidence="2">The sequence shown here is derived from an EMBL/GenBank/DDBJ whole genome shotgun (WGS) entry which is preliminary data.</text>
</comment>
<sequence>MCRWIWTASASLFQRWPGIDFSLATSIFRRPDFNFSYFTTATAGWGTQSFRQINFWVVDNLLWTVVTLDPAIPRKIFHARPTNPRLQKRWSWDSVSLLHNAGAPQAKCMPSNLAPSREWHSKERE</sequence>
<evidence type="ECO:0000313" key="2">
    <source>
        <dbReference type="EMBL" id="GMH29721.1"/>
    </source>
</evidence>
<gene>
    <name evidence="2" type="ORF">Nepgr_031564</name>
</gene>
<proteinExistence type="predicted"/>
<evidence type="ECO:0000256" key="1">
    <source>
        <dbReference type="SAM" id="MobiDB-lite"/>
    </source>
</evidence>
<keyword evidence="3" id="KW-1185">Reference proteome</keyword>
<protein>
    <submittedName>
        <fullName evidence="2">Uncharacterized protein</fullName>
    </submittedName>
</protein>
<name>A0AAD3TIR2_NEPGR</name>